<dbReference type="Proteomes" id="UP000823633">
    <property type="component" value="Unassembled WGS sequence"/>
</dbReference>
<dbReference type="Gene3D" id="1.25.40.10">
    <property type="entry name" value="Tetratricopeptide repeat domain"/>
    <property type="match status" value="2"/>
</dbReference>
<reference evidence="3" key="2">
    <citation type="journal article" date="2021" name="PeerJ">
        <title>Extensive microbial diversity within the chicken gut microbiome revealed by metagenomics and culture.</title>
        <authorList>
            <person name="Gilroy R."/>
            <person name="Ravi A."/>
            <person name="Getino M."/>
            <person name="Pursley I."/>
            <person name="Horton D.L."/>
            <person name="Alikhan N.F."/>
            <person name="Baker D."/>
            <person name="Gharbi K."/>
            <person name="Hall N."/>
            <person name="Watson M."/>
            <person name="Adriaenssens E.M."/>
            <person name="Foster-Nyarko E."/>
            <person name="Jarju S."/>
            <person name="Secka A."/>
            <person name="Antonio M."/>
            <person name="Oren A."/>
            <person name="Chaudhuri R.R."/>
            <person name="La Ragione R."/>
            <person name="Hildebrand F."/>
            <person name="Pallen M.J."/>
        </authorList>
    </citation>
    <scope>NUCLEOTIDE SEQUENCE</scope>
    <source>
        <strain evidence="3">11167</strain>
    </source>
</reference>
<dbReference type="InterPro" id="IPR019734">
    <property type="entry name" value="TPR_rpt"/>
</dbReference>
<accession>A0A9D9H931</accession>
<keyword evidence="1" id="KW-0802">TPR repeat</keyword>
<dbReference type="PROSITE" id="PS50005">
    <property type="entry name" value="TPR"/>
    <property type="match status" value="1"/>
</dbReference>
<evidence type="ECO:0000313" key="3">
    <source>
        <dbReference type="EMBL" id="MBO8442846.1"/>
    </source>
</evidence>
<evidence type="ECO:0000313" key="4">
    <source>
        <dbReference type="Proteomes" id="UP000823633"/>
    </source>
</evidence>
<organism evidence="3 4">
    <name type="scientific">Candidatus Aphodenecus pullistercoris</name>
    <dbReference type="NCBI Taxonomy" id="2840669"/>
    <lineage>
        <taxon>Bacteria</taxon>
        <taxon>Pseudomonadati</taxon>
        <taxon>Spirochaetota</taxon>
        <taxon>Spirochaetia</taxon>
        <taxon>Spirochaetales</taxon>
        <taxon>Candidatus Aphodenecus</taxon>
    </lineage>
</organism>
<feature type="region of interest" description="Disordered" evidence="2">
    <location>
        <begin position="378"/>
        <end position="424"/>
    </location>
</feature>
<dbReference type="AlphaFoldDB" id="A0A9D9H931"/>
<dbReference type="Pfam" id="PF14559">
    <property type="entry name" value="TPR_19"/>
    <property type="match status" value="1"/>
</dbReference>
<dbReference type="SUPFAM" id="SSF48452">
    <property type="entry name" value="TPR-like"/>
    <property type="match status" value="1"/>
</dbReference>
<dbReference type="InterPro" id="IPR011990">
    <property type="entry name" value="TPR-like_helical_dom_sf"/>
</dbReference>
<protein>
    <submittedName>
        <fullName evidence="3">Tetratricopeptide repeat protein</fullName>
    </submittedName>
</protein>
<sequence length="424" mass="48774">MSKLDSIRFISLPKSMEDKMTGFRIDSSIPIPVQLNEGQKHLDPESITLEAIVAGMLTIIAYRPEDRNFDYYRSFVLAAQPDAIEELNTAAIAKEKQKDYPFAEQLFLTVYHMLPQPASCINLATLYSYWSVYEKEAKDEKAEDFYLTKCLTTLEEGLERFGEDEDILAELGSMHTYLGNLEEAQGYLERYMKVAAEGEKKQKLKKMLKDVTLRIDSDNEIHQAYDFMMLDEEDKALESIEKFISKNPKAWHGHFIKGWALRRQKKYQEAEASLLKCLECGESNADIYNELSICALEKGNRPLAKSYLDTAVDLDPDNLTLTSNLAFLHLMDEEWDEAKEWIEKSRRLAPDDRQVQQMMEEYTEKTGEAFADVIQEEYVHDPEGKESGHDHECGCGHDHDHHHHDDGDDDGYEEELAALQEDGQ</sequence>
<proteinExistence type="predicted"/>
<feature type="repeat" description="TPR" evidence="1">
    <location>
        <begin position="285"/>
        <end position="318"/>
    </location>
</feature>
<dbReference type="Pfam" id="PF13432">
    <property type="entry name" value="TPR_16"/>
    <property type="match status" value="1"/>
</dbReference>
<name>A0A9D9H931_9SPIR</name>
<dbReference type="EMBL" id="JADIMU010000022">
    <property type="protein sequence ID" value="MBO8442846.1"/>
    <property type="molecule type" value="Genomic_DNA"/>
</dbReference>
<evidence type="ECO:0000256" key="1">
    <source>
        <dbReference type="PROSITE-ProRule" id="PRU00339"/>
    </source>
</evidence>
<comment type="caution">
    <text evidence="3">The sequence shown here is derived from an EMBL/GenBank/DDBJ whole genome shotgun (WGS) entry which is preliminary data.</text>
</comment>
<gene>
    <name evidence="3" type="ORF">IAC42_03720</name>
</gene>
<feature type="compositionally biased region" description="Basic and acidic residues" evidence="2">
    <location>
        <begin position="378"/>
        <end position="406"/>
    </location>
</feature>
<evidence type="ECO:0000256" key="2">
    <source>
        <dbReference type="SAM" id="MobiDB-lite"/>
    </source>
</evidence>
<reference evidence="3" key="1">
    <citation type="submission" date="2020-10" db="EMBL/GenBank/DDBJ databases">
        <authorList>
            <person name="Gilroy R."/>
        </authorList>
    </citation>
    <scope>NUCLEOTIDE SEQUENCE</scope>
    <source>
        <strain evidence="3">11167</strain>
    </source>
</reference>
<feature type="compositionally biased region" description="Acidic residues" evidence="2">
    <location>
        <begin position="407"/>
        <end position="416"/>
    </location>
</feature>
<dbReference type="SMART" id="SM00028">
    <property type="entry name" value="TPR"/>
    <property type="match status" value="5"/>
</dbReference>